<feature type="compositionally biased region" description="Basic residues" evidence="3">
    <location>
        <begin position="245"/>
        <end position="256"/>
    </location>
</feature>
<gene>
    <name evidence="5" type="ORF">CVLEPA_LOCUS15547</name>
</gene>
<organism evidence="5 6">
    <name type="scientific">Clavelina lepadiformis</name>
    <name type="common">Light-bulb sea squirt</name>
    <name type="synonym">Ascidia lepadiformis</name>
    <dbReference type="NCBI Taxonomy" id="159417"/>
    <lineage>
        <taxon>Eukaryota</taxon>
        <taxon>Metazoa</taxon>
        <taxon>Chordata</taxon>
        <taxon>Tunicata</taxon>
        <taxon>Ascidiacea</taxon>
        <taxon>Aplousobranchia</taxon>
        <taxon>Clavelinidae</taxon>
        <taxon>Clavelina</taxon>
    </lineage>
</organism>
<proteinExistence type="inferred from homology"/>
<evidence type="ECO:0000259" key="4">
    <source>
        <dbReference type="PROSITE" id="PS51957"/>
    </source>
</evidence>
<feature type="domain" description="LIM interaction" evidence="4">
    <location>
        <begin position="278"/>
        <end position="317"/>
    </location>
</feature>
<evidence type="ECO:0000256" key="3">
    <source>
        <dbReference type="SAM" id="MobiDB-lite"/>
    </source>
</evidence>
<feature type="compositionally biased region" description="Low complexity" evidence="3">
    <location>
        <begin position="342"/>
        <end position="356"/>
    </location>
</feature>
<dbReference type="Pfam" id="PF01803">
    <property type="entry name" value="LIM_bind"/>
    <property type="match status" value="1"/>
</dbReference>
<evidence type="ECO:0000313" key="5">
    <source>
        <dbReference type="EMBL" id="CAK8684574.1"/>
    </source>
</evidence>
<dbReference type="EMBL" id="CAWYQH010000097">
    <property type="protein sequence ID" value="CAK8684574.1"/>
    <property type="molecule type" value="Genomic_DNA"/>
</dbReference>
<dbReference type="Pfam" id="PF17916">
    <property type="entry name" value="LID"/>
    <property type="match status" value="1"/>
</dbReference>
<feature type="compositionally biased region" description="Polar residues" evidence="3">
    <location>
        <begin position="322"/>
        <end position="341"/>
    </location>
</feature>
<feature type="compositionally biased region" description="Polar residues" evidence="3">
    <location>
        <begin position="305"/>
        <end position="314"/>
    </location>
</feature>
<dbReference type="PANTHER" id="PTHR10378">
    <property type="entry name" value="LIM DOMAIN-BINDING PROTEIN"/>
    <property type="match status" value="1"/>
</dbReference>
<sequence>MPIRPSCNPAMDMRHPAYSLAPDYKIYQMNKWLQDRVDDCDSQWWDRFVTEFFEEKSTLTLSFMLEDGPKRYTIGRTLIPRFFRTMHDSGVVDMSLILRVPKDFYNSSNNCRTLDCEHATMVMQHMKPVPTKVCVEGHFVADFSPDEMMRMKSWHFSIRSHLEYIPKQVPMQHPNMMEELCKNVTRVGLTSPMINYLKMCVVIEPMKELMSRQKTYSMDPRDCLRNCLFQKWQQMLNPAADSSRSTKRPSRKRKNSSNHAAANSNQGHKKKGFTSSSDVMMVGEPTLMGCEFGDEDERPIQRLENNQFDGQINIKSEERETPSSTFPGMSSPSTTQWQHQNTATTSAMPAAAMIAPKSEPAEPGSNQTPPNSSST</sequence>
<feature type="compositionally biased region" description="Polar residues" evidence="3">
    <location>
        <begin position="364"/>
        <end position="375"/>
    </location>
</feature>
<dbReference type="InterPro" id="IPR041363">
    <property type="entry name" value="LID"/>
</dbReference>
<reference evidence="5 6" key="1">
    <citation type="submission" date="2024-02" db="EMBL/GenBank/DDBJ databases">
        <authorList>
            <person name="Daric V."/>
            <person name="Darras S."/>
        </authorList>
    </citation>
    <scope>NUCLEOTIDE SEQUENCE [LARGE SCALE GENOMIC DNA]</scope>
</reference>
<keyword evidence="6" id="KW-1185">Reference proteome</keyword>
<evidence type="ECO:0000256" key="1">
    <source>
        <dbReference type="ARBA" id="ARBA00006928"/>
    </source>
</evidence>
<feature type="region of interest" description="Disordered" evidence="3">
    <location>
        <begin position="305"/>
        <end position="375"/>
    </location>
</feature>
<dbReference type="InterPro" id="IPR029005">
    <property type="entry name" value="LIM-bd/SEUSS"/>
</dbReference>
<accession>A0ABP0G182</accession>
<comment type="similarity">
    <text evidence="1 2">Belongs to the LDB family.</text>
</comment>
<name>A0ABP0G182_CLALP</name>
<dbReference type="PROSITE" id="PS51957">
    <property type="entry name" value="LID"/>
    <property type="match status" value="1"/>
</dbReference>
<protein>
    <recommendedName>
        <fullName evidence="4">LIM interaction domain-containing protein</fullName>
    </recommendedName>
</protein>
<dbReference type="Gene3D" id="2.10.110.10">
    <property type="entry name" value="Cysteine Rich Protein"/>
    <property type="match status" value="1"/>
</dbReference>
<evidence type="ECO:0000313" key="6">
    <source>
        <dbReference type="Proteomes" id="UP001642483"/>
    </source>
</evidence>
<dbReference type="Proteomes" id="UP001642483">
    <property type="component" value="Unassembled WGS sequence"/>
</dbReference>
<comment type="caution">
    <text evidence="5">The sequence shown here is derived from an EMBL/GenBank/DDBJ whole genome shotgun (WGS) entry which is preliminary data.</text>
</comment>
<feature type="region of interest" description="Disordered" evidence="3">
    <location>
        <begin position="238"/>
        <end position="276"/>
    </location>
</feature>
<evidence type="ECO:0000256" key="2">
    <source>
        <dbReference type="PROSITE-ProRule" id="PRU01302"/>
    </source>
</evidence>